<evidence type="ECO:0000256" key="4">
    <source>
        <dbReference type="ARBA" id="ARBA00022927"/>
    </source>
</evidence>
<dbReference type="PANTHER" id="PTHR12791">
    <property type="entry name" value="GOLGI SNARE BET1-RELATED"/>
    <property type="match status" value="1"/>
</dbReference>
<evidence type="ECO:0000256" key="7">
    <source>
        <dbReference type="ARBA" id="ARBA00023136"/>
    </source>
</evidence>
<evidence type="ECO:0000256" key="5">
    <source>
        <dbReference type="ARBA" id="ARBA00022989"/>
    </source>
</evidence>
<feature type="domain" description="T-SNARE coiled-coil homology" evidence="11">
    <location>
        <begin position="311"/>
        <end position="373"/>
    </location>
</feature>
<evidence type="ECO:0000256" key="3">
    <source>
        <dbReference type="ARBA" id="ARBA00022692"/>
    </source>
</evidence>
<comment type="subcellular location">
    <subcellularLocation>
        <location evidence="8">Endomembrane system</location>
        <topology evidence="8">Single-pass type IV membrane protein</topology>
    </subcellularLocation>
    <subcellularLocation>
        <location evidence="1">Golgi apparatus membrane</location>
    </subcellularLocation>
</comment>
<feature type="compositionally biased region" description="Basic and acidic residues" evidence="9">
    <location>
        <begin position="13"/>
        <end position="23"/>
    </location>
</feature>
<keyword evidence="2" id="KW-0813">Transport</keyword>
<evidence type="ECO:0000256" key="9">
    <source>
        <dbReference type="SAM" id="MobiDB-lite"/>
    </source>
</evidence>
<dbReference type="GO" id="GO:0000139">
    <property type="term" value="C:Golgi membrane"/>
    <property type="evidence" value="ECO:0007669"/>
    <property type="project" value="UniProtKB-SubCell"/>
</dbReference>
<feature type="region of interest" description="Disordered" evidence="9">
    <location>
        <begin position="239"/>
        <end position="270"/>
    </location>
</feature>
<keyword evidence="7 10" id="KW-0472">Membrane</keyword>
<evidence type="ECO:0000259" key="11">
    <source>
        <dbReference type="PROSITE" id="PS50192"/>
    </source>
</evidence>
<dbReference type="FunFam" id="1.20.5.110:FF:000057">
    <property type="entry name" value="SNARE complex subunit (Bet1), putative"/>
    <property type="match status" value="1"/>
</dbReference>
<dbReference type="InterPro" id="IPR039899">
    <property type="entry name" value="BET1_SNARE"/>
</dbReference>
<feature type="transmembrane region" description="Helical" evidence="10">
    <location>
        <begin position="379"/>
        <end position="400"/>
    </location>
</feature>
<evidence type="ECO:0000256" key="10">
    <source>
        <dbReference type="SAM" id="Phobius"/>
    </source>
</evidence>
<keyword evidence="4" id="KW-0653">Protein transport</keyword>
<comment type="caution">
    <text evidence="12">The sequence shown here is derived from an EMBL/GenBank/DDBJ whole genome shotgun (WGS) entry which is preliminary data.</text>
</comment>
<keyword evidence="3 10" id="KW-0812">Transmembrane</keyword>
<name>A0A162ITR7_CORDF</name>
<dbReference type="EMBL" id="AZHF01000004">
    <property type="protein sequence ID" value="OAA77085.1"/>
    <property type="molecule type" value="Genomic_DNA"/>
</dbReference>
<evidence type="ECO:0000256" key="6">
    <source>
        <dbReference type="ARBA" id="ARBA00023034"/>
    </source>
</evidence>
<dbReference type="AlphaFoldDB" id="A0A162ITR7"/>
<keyword evidence="6" id="KW-0333">Golgi apparatus</keyword>
<evidence type="ECO:0000256" key="2">
    <source>
        <dbReference type="ARBA" id="ARBA00022448"/>
    </source>
</evidence>
<accession>A0A162ITR7</accession>
<dbReference type="PROSITE" id="PS50192">
    <property type="entry name" value="T_SNARE"/>
    <property type="match status" value="1"/>
</dbReference>
<dbReference type="STRING" id="1081108.A0A162ITR7"/>
<reference evidence="12 13" key="1">
    <citation type="journal article" date="2016" name="Genome Biol. Evol.">
        <title>Divergent and convergent evolution of fungal pathogenicity.</title>
        <authorList>
            <person name="Shang Y."/>
            <person name="Xiao G."/>
            <person name="Zheng P."/>
            <person name="Cen K."/>
            <person name="Zhan S."/>
            <person name="Wang C."/>
        </authorList>
    </citation>
    <scope>NUCLEOTIDE SEQUENCE [LARGE SCALE GENOMIC DNA]</scope>
    <source>
        <strain evidence="12 13">RCEF 1005</strain>
    </source>
</reference>
<proteinExistence type="predicted"/>
<feature type="compositionally biased region" description="Gly residues" evidence="9">
    <location>
        <begin position="239"/>
        <end position="256"/>
    </location>
</feature>
<evidence type="ECO:0000313" key="12">
    <source>
        <dbReference type="EMBL" id="OAA77085.1"/>
    </source>
</evidence>
<gene>
    <name evidence="12" type="ORF">LEL_06769</name>
</gene>
<keyword evidence="13" id="KW-1185">Reference proteome</keyword>
<dbReference type="GO" id="GO:0015031">
    <property type="term" value="P:protein transport"/>
    <property type="evidence" value="ECO:0007669"/>
    <property type="project" value="UniProtKB-KW"/>
</dbReference>
<evidence type="ECO:0000256" key="1">
    <source>
        <dbReference type="ARBA" id="ARBA00004394"/>
    </source>
</evidence>
<sequence length="401" mass="44291">MSLHLSIPQPVTEGDRQLSRDGRVGSNSNEYRLFTVASLNRGLRPGTWGITIVRTDYKAPQQQLLNALACINDAVQEDLGAMRPYWQRRDGKLPSGMAAEPGWPTMARGRNDSTAGDEVFARFTLEVLSKYSSLNEASTDTVRSQFQSWIIQRQGNPQGGDMRYVFCIILDTETIQRLHDIWCRVSRVGAAQKQFQLRVLDALLDDECKSVYKLNLRGNRFGGLHQRDSRSALFEGYSGGGDANRRGGGSPAGGYGYHSSSNTGSPSPYNSYSAYGNPNMGPGAGGSGSGPGVYRSATPNQKGQYSDAVLNELESQNDAQVAGILGKVRTLKDMTVAIGDEIRDSSALAEKMNDTFDQTRLRLRGTMNRMLLMAQRSGIPWKVWLLFFLAIILLFTYVWLF</sequence>
<dbReference type="OrthoDB" id="6499973at2759"/>
<feature type="region of interest" description="Disordered" evidence="9">
    <location>
        <begin position="1"/>
        <end position="24"/>
    </location>
</feature>
<evidence type="ECO:0000313" key="13">
    <source>
        <dbReference type="Proteomes" id="UP000076881"/>
    </source>
</evidence>
<keyword evidence="5 10" id="KW-1133">Transmembrane helix</keyword>
<protein>
    <submittedName>
        <fullName evidence="12">Target SNARE coiled-coil domain protein</fullName>
    </submittedName>
</protein>
<dbReference type="InterPro" id="IPR000727">
    <property type="entry name" value="T_SNARE_dom"/>
</dbReference>
<organism evidence="12 13">
    <name type="scientific">Akanthomyces lecanii RCEF 1005</name>
    <dbReference type="NCBI Taxonomy" id="1081108"/>
    <lineage>
        <taxon>Eukaryota</taxon>
        <taxon>Fungi</taxon>
        <taxon>Dikarya</taxon>
        <taxon>Ascomycota</taxon>
        <taxon>Pezizomycotina</taxon>
        <taxon>Sordariomycetes</taxon>
        <taxon>Hypocreomycetidae</taxon>
        <taxon>Hypocreales</taxon>
        <taxon>Cordycipitaceae</taxon>
        <taxon>Akanthomyces</taxon>
        <taxon>Cordyceps confragosa</taxon>
    </lineage>
</organism>
<dbReference type="Proteomes" id="UP000076881">
    <property type="component" value="Unassembled WGS sequence"/>
</dbReference>
<evidence type="ECO:0000256" key="8">
    <source>
        <dbReference type="ARBA" id="ARBA00046280"/>
    </source>
</evidence>
<dbReference type="Gene3D" id="1.20.5.110">
    <property type="match status" value="1"/>
</dbReference>
<dbReference type="CDD" id="cd15853">
    <property type="entry name" value="SNARE_Bet1"/>
    <property type="match status" value="1"/>
</dbReference>
<dbReference type="SUPFAM" id="SSF58038">
    <property type="entry name" value="SNARE fusion complex"/>
    <property type="match status" value="1"/>
</dbReference>